<dbReference type="PANTHER" id="PTHR23024">
    <property type="entry name" value="ARYLACETAMIDE DEACETYLASE"/>
    <property type="match status" value="1"/>
</dbReference>
<feature type="domain" description="Alpha/beta hydrolase fold-3" evidence="1">
    <location>
        <begin position="59"/>
        <end position="158"/>
    </location>
</feature>
<evidence type="ECO:0000259" key="1">
    <source>
        <dbReference type="Pfam" id="PF07859"/>
    </source>
</evidence>
<dbReference type="GO" id="GO:0016787">
    <property type="term" value="F:hydrolase activity"/>
    <property type="evidence" value="ECO:0007669"/>
    <property type="project" value="InterPro"/>
</dbReference>
<reference evidence="2" key="1">
    <citation type="submission" date="2018-04" db="EMBL/GenBank/DDBJ databases">
        <title>WGS assembly of Panicum hallii.</title>
        <authorList>
            <person name="Lovell J."/>
            <person name="Jenkins J."/>
            <person name="Lowry D."/>
            <person name="Mamidi S."/>
            <person name="Sreedasyam A."/>
            <person name="Weng X."/>
            <person name="Barry K."/>
            <person name="Bonette J."/>
            <person name="Campitelli B."/>
            <person name="Daum C."/>
            <person name="Gordon S."/>
            <person name="Gould B."/>
            <person name="Lipzen A."/>
            <person name="Macqueen A."/>
            <person name="Palacio-Mejia J."/>
            <person name="Plott C."/>
            <person name="Shakirov E."/>
            <person name="Shu S."/>
            <person name="Yoshinaga Y."/>
            <person name="Zane M."/>
            <person name="Rokhsar D."/>
            <person name="Grimwood J."/>
            <person name="Schmutz J."/>
            <person name="Juenger T."/>
        </authorList>
    </citation>
    <scope>NUCLEOTIDE SEQUENCE [LARGE SCALE GENOMIC DNA]</scope>
    <source>
        <strain evidence="2">FIL2</strain>
    </source>
</reference>
<dbReference type="EMBL" id="CM008047">
    <property type="protein sequence ID" value="PAN12799.1"/>
    <property type="molecule type" value="Genomic_DNA"/>
</dbReference>
<dbReference type="Gene3D" id="3.40.50.1820">
    <property type="entry name" value="alpha/beta hydrolase"/>
    <property type="match status" value="1"/>
</dbReference>
<dbReference type="Gramene" id="PAN12799">
    <property type="protein sequence ID" value="PAN12799"/>
    <property type="gene ID" value="PAHAL_2G291900"/>
</dbReference>
<dbReference type="Pfam" id="PF07859">
    <property type="entry name" value="Abhydrolase_3"/>
    <property type="match status" value="1"/>
</dbReference>
<dbReference type="AlphaFoldDB" id="A0A2S3H0E1"/>
<evidence type="ECO:0000313" key="2">
    <source>
        <dbReference type="EMBL" id="PAN12799.1"/>
    </source>
</evidence>
<sequence>MDPSTRLRFYGTEATLPGSDTVTRVASKDVVVDGATGVFVRFYIPDHLLTAEHKKVPILVYFHGGGFVVDSAVSPAYHRYLNSVASKAGVLAVSVNYRLAPEHPLPAAYEDSWAALRCAASGAADPWLSDHGDTRRVFLAGDSGGANIVHNIAIMAEEPVDGESRETREMTEKLWPLISPQSTEGLDDPRLNPMADGVPSLQNLACRKLLVCSAEGDYYARARATAYYQAVKESGWRDSMEWLESVGEEHVFFLHKPECEESLALMDRLVAFLGED</sequence>
<dbReference type="SUPFAM" id="SSF53474">
    <property type="entry name" value="alpha/beta-Hydrolases"/>
    <property type="match status" value="1"/>
</dbReference>
<dbReference type="InterPro" id="IPR050466">
    <property type="entry name" value="Carboxylest/Gibb_receptor"/>
</dbReference>
<proteinExistence type="predicted"/>
<name>A0A2S3H0E1_9POAL</name>
<dbReference type="Proteomes" id="UP000243499">
    <property type="component" value="Chromosome 2"/>
</dbReference>
<organism evidence="2">
    <name type="scientific">Panicum hallii</name>
    <dbReference type="NCBI Taxonomy" id="206008"/>
    <lineage>
        <taxon>Eukaryota</taxon>
        <taxon>Viridiplantae</taxon>
        <taxon>Streptophyta</taxon>
        <taxon>Embryophyta</taxon>
        <taxon>Tracheophyta</taxon>
        <taxon>Spermatophyta</taxon>
        <taxon>Magnoliopsida</taxon>
        <taxon>Liliopsida</taxon>
        <taxon>Poales</taxon>
        <taxon>Poaceae</taxon>
        <taxon>PACMAD clade</taxon>
        <taxon>Panicoideae</taxon>
        <taxon>Panicodae</taxon>
        <taxon>Paniceae</taxon>
        <taxon>Panicinae</taxon>
        <taxon>Panicum</taxon>
        <taxon>Panicum sect. Panicum</taxon>
    </lineage>
</organism>
<dbReference type="InterPro" id="IPR029058">
    <property type="entry name" value="AB_hydrolase_fold"/>
</dbReference>
<gene>
    <name evidence="2" type="ORF">PAHAL_2G291900</name>
</gene>
<dbReference type="PANTHER" id="PTHR23024:SF472">
    <property type="entry name" value="OS09G0461700 PROTEIN"/>
    <property type="match status" value="1"/>
</dbReference>
<accession>A0A2S3H0E1</accession>
<dbReference type="InterPro" id="IPR013094">
    <property type="entry name" value="AB_hydrolase_3"/>
</dbReference>
<protein>
    <recommendedName>
        <fullName evidence="1">Alpha/beta hydrolase fold-3 domain-containing protein</fullName>
    </recommendedName>
</protein>